<organism evidence="6 7">
    <name type="scientific">Cirrhinus molitorella</name>
    <name type="common">mud carp</name>
    <dbReference type="NCBI Taxonomy" id="172907"/>
    <lineage>
        <taxon>Eukaryota</taxon>
        <taxon>Metazoa</taxon>
        <taxon>Chordata</taxon>
        <taxon>Craniata</taxon>
        <taxon>Vertebrata</taxon>
        <taxon>Euteleostomi</taxon>
        <taxon>Actinopterygii</taxon>
        <taxon>Neopterygii</taxon>
        <taxon>Teleostei</taxon>
        <taxon>Ostariophysi</taxon>
        <taxon>Cypriniformes</taxon>
        <taxon>Cyprinidae</taxon>
        <taxon>Labeoninae</taxon>
        <taxon>Labeonini</taxon>
        <taxon>Cirrhinus</taxon>
    </lineage>
</organism>
<feature type="compositionally biased region" description="Basic and acidic residues" evidence="4">
    <location>
        <begin position="345"/>
        <end position="362"/>
    </location>
</feature>
<dbReference type="Pfam" id="PF04548">
    <property type="entry name" value="AIG1"/>
    <property type="match status" value="2"/>
</dbReference>
<dbReference type="InterPro" id="IPR045058">
    <property type="entry name" value="GIMA/IAN/Toc"/>
</dbReference>
<evidence type="ECO:0000256" key="3">
    <source>
        <dbReference type="ARBA" id="ARBA00023134"/>
    </source>
</evidence>
<keyword evidence="7" id="KW-1185">Reference proteome</keyword>
<keyword evidence="2" id="KW-0547">Nucleotide-binding</keyword>
<feature type="domain" description="AIG1-type G" evidence="5">
    <location>
        <begin position="165"/>
        <end position="357"/>
    </location>
</feature>
<gene>
    <name evidence="6" type="ORF">QQF64_025870</name>
</gene>
<dbReference type="PANTHER" id="PTHR10903:SF188">
    <property type="entry name" value="GTPASE IMAP FAMILY MEMBER 2-LIKE-RELATED"/>
    <property type="match status" value="1"/>
</dbReference>
<feature type="region of interest" description="Disordered" evidence="4">
    <location>
        <begin position="345"/>
        <end position="414"/>
    </location>
</feature>
<feature type="compositionally biased region" description="Basic and acidic residues" evidence="4">
    <location>
        <begin position="370"/>
        <end position="396"/>
    </location>
</feature>
<dbReference type="InterPro" id="IPR006703">
    <property type="entry name" value="G_AIG1"/>
</dbReference>
<name>A0ABR3NQ74_9TELE</name>
<evidence type="ECO:0000256" key="2">
    <source>
        <dbReference type="ARBA" id="ARBA00022741"/>
    </source>
</evidence>
<protein>
    <recommendedName>
        <fullName evidence="5">AIG1-type G domain-containing protein</fullName>
    </recommendedName>
</protein>
<evidence type="ECO:0000256" key="1">
    <source>
        <dbReference type="ARBA" id="ARBA00008535"/>
    </source>
</evidence>
<dbReference type="InterPro" id="IPR027417">
    <property type="entry name" value="P-loop_NTPase"/>
</dbReference>
<sequence>MKKQMMKCLYLSDPGPHMFLLIINLETFREEQRNFVEQVQENFGAQAFKFTMVLFIGREKVSRRVLNQIKESEETQKILHYFKGRFYVMNSKNECDPSQITKLLKVIDEIVKNNGGQNYSNEINLKNLRKLREQTDTLEQEEKRMKTDENKRHEEEDNEMKQENITGLRIVLVGKSGVGKTATANTILGRDVFRVNWTCTCEKQESVVFGKNISIIETPGLLDVKHELKRDIKKCLNMSSPGPHVFLLVIRLNERVTEEDKNTVKWIQENFGEDGVHHTFVLLTHVDLLKDESLDQYIRKSPDLQSVIDSCGGRFHSFNNQDRNNQNQVTELLEKIEQWIKDNGGEHHANEESSETQNEKDTWSVSTSSQEKHEERGGINKDEQINAKNEEGKKECDDEGNQEATGGRSGLRELRRETDHLMRLMIGLELSEMSLRLSLTREMVRNLSKQEEKRNQVKWFKENIEKDVLNHTVVLFSHADLLNVLLDEPLNEALALVPEQESCSVGTCNHGEEMGSAAAVVSAVFAAVATENGAPHHLHRGGRSNSREFKQSLLFRFHRKGAGSVYASLSVRWGTFSGYRRPELRNHSRNILRLLS</sequence>
<dbReference type="PROSITE" id="PS51720">
    <property type="entry name" value="G_AIG1"/>
    <property type="match status" value="1"/>
</dbReference>
<dbReference type="EMBL" id="JAYMGO010000003">
    <property type="protein sequence ID" value="KAL1279197.1"/>
    <property type="molecule type" value="Genomic_DNA"/>
</dbReference>
<comment type="similarity">
    <text evidence="1">Belongs to the TRAFAC class TrmE-Era-EngA-EngB-Septin-like GTPase superfamily. AIG1/Toc34/Toc159-like paraseptin GTPase family. IAN subfamily.</text>
</comment>
<evidence type="ECO:0000256" key="4">
    <source>
        <dbReference type="SAM" id="MobiDB-lite"/>
    </source>
</evidence>
<evidence type="ECO:0000313" key="7">
    <source>
        <dbReference type="Proteomes" id="UP001558613"/>
    </source>
</evidence>
<keyword evidence="3" id="KW-0342">GTP-binding</keyword>
<dbReference type="PANTHER" id="PTHR10903">
    <property type="entry name" value="GTPASE, IMAP FAMILY MEMBER-RELATED"/>
    <property type="match status" value="1"/>
</dbReference>
<evidence type="ECO:0000313" key="6">
    <source>
        <dbReference type="EMBL" id="KAL1279197.1"/>
    </source>
</evidence>
<comment type="caution">
    <text evidence="6">The sequence shown here is derived from an EMBL/GenBank/DDBJ whole genome shotgun (WGS) entry which is preliminary data.</text>
</comment>
<reference evidence="6 7" key="1">
    <citation type="submission" date="2023-09" db="EMBL/GenBank/DDBJ databases">
        <authorList>
            <person name="Wang M."/>
        </authorList>
    </citation>
    <scope>NUCLEOTIDE SEQUENCE [LARGE SCALE GENOMIC DNA]</scope>
    <source>
        <strain evidence="6">GT-2023</strain>
        <tissue evidence="6">Liver</tissue>
    </source>
</reference>
<evidence type="ECO:0000259" key="5">
    <source>
        <dbReference type="PROSITE" id="PS51720"/>
    </source>
</evidence>
<proteinExistence type="inferred from homology"/>
<dbReference type="Proteomes" id="UP001558613">
    <property type="component" value="Unassembled WGS sequence"/>
</dbReference>
<accession>A0ABR3NQ74</accession>
<feature type="region of interest" description="Disordered" evidence="4">
    <location>
        <begin position="136"/>
        <end position="160"/>
    </location>
</feature>
<dbReference type="Gene3D" id="3.40.50.300">
    <property type="entry name" value="P-loop containing nucleotide triphosphate hydrolases"/>
    <property type="match status" value="2"/>
</dbReference>
<dbReference type="SUPFAM" id="SSF52540">
    <property type="entry name" value="P-loop containing nucleoside triphosphate hydrolases"/>
    <property type="match status" value="1"/>
</dbReference>